<dbReference type="Pfam" id="PF00036">
    <property type="entry name" value="EF-hand_1"/>
    <property type="match status" value="1"/>
</dbReference>
<dbReference type="PROSITE" id="PS51384">
    <property type="entry name" value="FAD_FR"/>
    <property type="match status" value="1"/>
</dbReference>
<gene>
    <name evidence="24" type="ORF">PSYICH_LOCUS15674</name>
</gene>
<dbReference type="GO" id="GO:0016175">
    <property type="term" value="F:superoxide-generating NAD(P)H oxidase activity"/>
    <property type="evidence" value="ECO:0007669"/>
    <property type="project" value="UniProtKB-ARBA"/>
</dbReference>
<dbReference type="CDD" id="cd06186">
    <property type="entry name" value="NOX_Duox_like_FAD_NADP"/>
    <property type="match status" value="1"/>
</dbReference>
<dbReference type="PANTHER" id="PTHR11475">
    <property type="entry name" value="OXIDASE/PEROXIDASE"/>
    <property type="match status" value="1"/>
</dbReference>
<feature type="domain" description="EF-hand" evidence="22">
    <location>
        <begin position="847"/>
        <end position="882"/>
    </location>
</feature>
<dbReference type="Proteomes" id="UP001153636">
    <property type="component" value="Chromosome 9"/>
</dbReference>
<feature type="transmembrane region" description="Helical" evidence="20">
    <location>
        <begin position="986"/>
        <end position="1007"/>
    </location>
</feature>
<dbReference type="InterPro" id="IPR010255">
    <property type="entry name" value="Haem_peroxidase_sf"/>
</dbReference>
<evidence type="ECO:0000256" key="9">
    <source>
        <dbReference type="ARBA" id="ARBA00022827"/>
    </source>
</evidence>
<dbReference type="SFLD" id="SFLDG01168">
    <property type="entry name" value="Ferric_reductase_subgroup_(FRE"/>
    <property type="match status" value="1"/>
</dbReference>
<protein>
    <recommendedName>
        <fullName evidence="3">NAD(P)H oxidase (H2O2-forming)</fullName>
        <ecNumber evidence="3">1.6.3.1</ecNumber>
    </recommendedName>
</protein>
<dbReference type="Gene3D" id="1.10.640.10">
    <property type="entry name" value="Haem peroxidase domain superfamily, animal type"/>
    <property type="match status" value="1"/>
</dbReference>
<dbReference type="InterPro" id="IPR019791">
    <property type="entry name" value="Haem_peroxidase_animal"/>
</dbReference>
<dbReference type="FunFam" id="3.40.50.80:FF:000020">
    <property type="entry name" value="Dual oxidase 1"/>
    <property type="match status" value="1"/>
</dbReference>
<keyword evidence="7 19" id="KW-0479">Metal-binding</keyword>
<feature type="transmembrane region" description="Helical" evidence="20">
    <location>
        <begin position="1073"/>
        <end position="1094"/>
    </location>
</feature>
<evidence type="ECO:0000256" key="13">
    <source>
        <dbReference type="ARBA" id="ARBA00023002"/>
    </source>
</evidence>
<keyword evidence="25" id="KW-1185">Reference proteome</keyword>
<keyword evidence="6 20" id="KW-0812">Transmembrane</keyword>
<comment type="catalytic activity">
    <reaction evidence="17">
        <text>NADH + O2 + H(+) = H2O2 + NAD(+)</text>
        <dbReference type="Rhea" id="RHEA:11264"/>
        <dbReference type="ChEBI" id="CHEBI:15378"/>
        <dbReference type="ChEBI" id="CHEBI:15379"/>
        <dbReference type="ChEBI" id="CHEBI:16240"/>
        <dbReference type="ChEBI" id="CHEBI:57540"/>
        <dbReference type="ChEBI" id="CHEBI:57945"/>
        <dbReference type="EC" id="1.6.3.1"/>
    </reaction>
</comment>
<dbReference type="GO" id="GO:0016174">
    <property type="term" value="F:NAD(P)H oxidase H2O2-forming activity"/>
    <property type="evidence" value="ECO:0007669"/>
    <property type="project" value="UniProtKB-EC"/>
</dbReference>
<sequence>MNYFIILFFVFMVYHSDQLLSKTEKQRHDGWFNNLAHPDWGSVDSHLIRRAPAAYSDGVYMISGQNRPSPRKLSRLFMKGTDGLSSMKNRTALLAFFGQLVTSEIVMASESGCPIEMHHIEIEKCDEMYDKECTGNKYIPFHRASYDSKTGQSPNSPREQLNQVTSWIDGSFIYSTSEPWVNTMRSFENGSFLTDATGKMPILNYMRVPLFNYPVPHMMKTFSTERLFLLGDARTNQNPALLTISVLFFRWHNVVASRIKKHNPDWSDEDIFQKARRIVIATLQNIIVYEYLPAFLEEEIPPYNGYNPDIHPGITHVFQSAAFRFGHSLIPPGLYRRDSRCNFKKTPMGDIALRLCSTWWDSNEVLTNNSIEELLMGMTSQLAEREDSLLCSDVRDKLFGPMEFSRRDLGAINIMRGRDNGLPDYNTVRAAYGLEKIRNWTDINKKLFEERPEILRMLVSSYDNNIDDIDVYIGGMLESYGKPGELFTKVINEQFTRIRDADRFWFENEQNGIFSKQEIEEIKKITLYDVIINSTSVKTTAIQKNVFYWMHGDPCPQPMQLNNSLMEPCKVITGYDYFEGNELVYIYACLFLGFVPILCASAGYGVVKLQNRKRRRLRIKQEELRNGDLKLPVDTMIVTEWLHANHKRAVKVKFGPDVAIHVLERKGEKLRTINLKNVDTVVVEESLNVTSIKKPILLLHVPRDYDLVLELDSLASKKKFMHKLEVFLNSNKKNLFSTPIVRELLLAKAETRQRRERKLEHFFREAYALTFGLKPGEKRRRSYTNADGEVVTVMRTSLTKAEFASALGMKAEAVFVTKMFNIVDKDKDGRISFQEFLDTVVLFSRGATEDKLRIIFDMCDNDRNGEIDKKELSEMLRSLVEIARTTSLSDDHVTQLIDGMFQDAGLEYNNYLTYDDFKVLMQEYKGDFIAIGLDCKGAKQNFLDMSTNVARMTSFQIEPSLEDKKKFLRLKWDTLVTFLEENRQNIFYLFLFYVVTILLFVERFIHYSFMTEHTDLRHIMGVGIAITRGSAASLSFCYSILLLTMSRNVITKLKDFSIQQYIPLDANIQFHKIAACTALFFSLLHTVGHIVNFYHVSTQPIENLKCLTNEVRFPSDYKPGITFWLFQTITGVTGVLLFIIMCIIIVFAHPTIRKKAYKFFWFTHSLYIVFYVLCLIHGLARLTGAPRFWYFFIIPGIIFTLDKVVSLRTRYIPLDVLETELLPSDVIKIKFYRPPNLKYLSGQWVRLACTAFNYEFHSFTLTSAPHENYLSCHIKAQGPWTWKLRNYFDPCNYNPEDQPKILLEGPFGGGNQDWYKFQVAVMVGGGIGVTPYASILNDLVFGTSTNRYSGVACKKVYFLWICPSHKHFEWFIDVLRDVEKKDVTNVLEIHIFITQFFHKFDLRTTMLYICENHFQRLSKTSIFTGLKAVNHFGRPDMTSFLKFVQKRHSYVSKIGVFSCGPRPLTKSVMSACDEVNTARKLPYFIHHFENFG</sequence>
<dbReference type="Pfam" id="PF08022">
    <property type="entry name" value="FAD_binding_8"/>
    <property type="match status" value="1"/>
</dbReference>
<dbReference type="EMBL" id="OV651821">
    <property type="protein sequence ID" value="CAH1115429.1"/>
    <property type="molecule type" value="Genomic_DNA"/>
</dbReference>
<dbReference type="GO" id="GO:0004601">
    <property type="term" value="F:peroxidase activity"/>
    <property type="evidence" value="ECO:0007669"/>
    <property type="project" value="UniProtKB-KW"/>
</dbReference>
<feature type="chain" id="PRO_5040468223" description="NAD(P)H oxidase (H2O2-forming)" evidence="21">
    <location>
        <begin position="17"/>
        <end position="1492"/>
    </location>
</feature>
<evidence type="ECO:0000256" key="20">
    <source>
        <dbReference type="SAM" id="Phobius"/>
    </source>
</evidence>
<proteinExistence type="inferred from homology"/>
<comment type="catalytic activity">
    <reaction evidence="18">
        <text>NADPH + O2 + H(+) = H2O2 + NADP(+)</text>
        <dbReference type="Rhea" id="RHEA:11260"/>
        <dbReference type="ChEBI" id="CHEBI:15378"/>
        <dbReference type="ChEBI" id="CHEBI:15379"/>
        <dbReference type="ChEBI" id="CHEBI:16240"/>
        <dbReference type="ChEBI" id="CHEBI:57783"/>
        <dbReference type="ChEBI" id="CHEBI:58349"/>
        <dbReference type="EC" id="1.6.3.1"/>
    </reaction>
</comment>
<keyword evidence="11" id="KW-0521">NADP</keyword>
<evidence type="ECO:0000256" key="3">
    <source>
        <dbReference type="ARBA" id="ARBA00012698"/>
    </source>
</evidence>
<feature type="transmembrane region" description="Helical" evidence="20">
    <location>
        <begin position="584"/>
        <end position="607"/>
    </location>
</feature>
<keyword evidence="19" id="KW-0349">Heme</keyword>
<keyword evidence="13" id="KW-0560">Oxidoreductase</keyword>
<evidence type="ECO:0000256" key="5">
    <source>
        <dbReference type="ARBA" id="ARBA00022630"/>
    </source>
</evidence>
<dbReference type="SUPFAM" id="SSF48113">
    <property type="entry name" value="Heme-dependent peroxidases"/>
    <property type="match status" value="1"/>
</dbReference>
<dbReference type="InterPro" id="IPR039261">
    <property type="entry name" value="FNR_nucleotide-bd"/>
</dbReference>
<keyword evidence="5" id="KW-0285">Flavoprotein</keyword>
<dbReference type="EC" id="1.6.3.1" evidence="3"/>
<name>A0A9P0GJ37_9CUCU</name>
<dbReference type="GO" id="GO:0006979">
    <property type="term" value="P:response to oxidative stress"/>
    <property type="evidence" value="ECO:0007669"/>
    <property type="project" value="InterPro"/>
</dbReference>
<evidence type="ECO:0000256" key="18">
    <source>
        <dbReference type="ARBA" id="ARBA00048762"/>
    </source>
</evidence>
<keyword evidence="16" id="KW-0376">Hydrogen peroxide</keyword>
<dbReference type="Pfam" id="PF01794">
    <property type="entry name" value="Ferric_reduct"/>
    <property type="match status" value="1"/>
</dbReference>
<evidence type="ECO:0000256" key="14">
    <source>
        <dbReference type="ARBA" id="ARBA00023136"/>
    </source>
</evidence>
<dbReference type="GO" id="GO:0020037">
    <property type="term" value="F:heme binding"/>
    <property type="evidence" value="ECO:0007669"/>
    <property type="project" value="InterPro"/>
</dbReference>
<dbReference type="GO" id="GO:0042335">
    <property type="term" value="P:cuticle development"/>
    <property type="evidence" value="ECO:0007669"/>
    <property type="project" value="UniProtKB-ARBA"/>
</dbReference>
<dbReference type="InterPro" id="IPR013121">
    <property type="entry name" value="Fe_red_NAD-bd_6"/>
</dbReference>
<evidence type="ECO:0000256" key="1">
    <source>
        <dbReference type="ARBA" id="ARBA00004141"/>
    </source>
</evidence>
<dbReference type="FunFam" id="1.10.640.10:FF:000008">
    <property type="entry name" value="Dual oxidase 1"/>
    <property type="match status" value="1"/>
</dbReference>
<keyword evidence="14 20" id="KW-0472">Membrane</keyword>
<dbReference type="GO" id="GO:0009886">
    <property type="term" value="P:post-embryonic animal morphogenesis"/>
    <property type="evidence" value="ECO:0007669"/>
    <property type="project" value="UniProtKB-ARBA"/>
</dbReference>
<dbReference type="Gene3D" id="3.40.50.80">
    <property type="entry name" value="Nucleotide-binding domain of ferredoxin-NADP reductase (FNR) module"/>
    <property type="match status" value="1"/>
</dbReference>
<accession>A0A9P0GJ37</accession>
<evidence type="ECO:0000256" key="15">
    <source>
        <dbReference type="ARBA" id="ARBA00023180"/>
    </source>
</evidence>
<keyword evidence="12 20" id="KW-1133">Transmembrane helix</keyword>
<feature type="transmembrane region" description="Helical" evidence="20">
    <location>
        <begin position="1121"/>
        <end position="1147"/>
    </location>
</feature>
<evidence type="ECO:0000256" key="7">
    <source>
        <dbReference type="ARBA" id="ARBA00022723"/>
    </source>
</evidence>
<dbReference type="FunFam" id="2.40.30.10:FF:000059">
    <property type="entry name" value="dual oxidase isoform X1"/>
    <property type="match status" value="1"/>
</dbReference>
<dbReference type="InterPro" id="IPR018247">
    <property type="entry name" value="EF_Hand_1_Ca_BS"/>
</dbReference>
<dbReference type="InterPro" id="IPR013130">
    <property type="entry name" value="Fe3_Rdtase_TM_dom"/>
</dbReference>
<keyword evidence="21" id="KW-0732">Signal</keyword>
<dbReference type="Gene3D" id="2.40.30.10">
    <property type="entry name" value="Translation factors"/>
    <property type="match status" value="1"/>
</dbReference>
<dbReference type="SFLD" id="SFLDG01169">
    <property type="entry name" value="NADPH_oxidase_subgroup_(NOX)"/>
    <property type="match status" value="1"/>
</dbReference>
<dbReference type="CDD" id="cd09820">
    <property type="entry name" value="dual_peroxidase_like"/>
    <property type="match status" value="1"/>
</dbReference>
<evidence type="ECO:0000256" key="21">
    <source>
        <dbReference type="SAM" id="SignalP"/>
    </source>
</evidence>
<feature type="transmembrane region" description="Helical" evidence="20">
    <location>
        <begin position="1019"/>
        <end position="1044"/>
    </location>
</feature>
<dbReference type="Pfam" id="PF03098">
    <property type="entry name" value="An_peroxidase"/>
    <property type="match status" value="1"/>
</dbReference>
<dbReference type="PROSITE" id="PS00018">
    <property type="entry name" value="EF_HAND_1"/>
    <property type="match status" value="2"/>
</dbReference>
<evidence type="ECO:0000313" key="25">
    <source>
        <dbReference type="Proteomes" id="UP001153636"/>
    </source>
</evidence>
<keyword evidence="8" id="KW-0677">Repeat</keyword>
<dbReference type="SUPFAM" id="SSF47473">
    <property type="entry name" value="EF-hand"/>
    <property type="match status" value="1"/>
</dbReference>
<dbReference type="InterPro" id="IPR017927">
    <property type="entry name" value="FAD-bd_FR_type"/>
</dbReference>
<feature type="binding site" description="axial binding residue" evidence="19">
    <location>
        <position position="327"/>
    </location>
    <ligand>
        <name>heme b</name>
        <dbReference type="ChEBI" id="CHEBI:60344"/>
    </ligand>
    <ligandPart>
        <name>Fe</name>
        <dbReference type="ChEBI" id="CHEBI:18248"/>
    </ligandPart>
</feature>
<evidence type="ECO:0000256" key="17">
    <source>
        <dbReference type="ARBA" id="ARBA00047455"/>
    </source>
</evidence>
<keyword evidence="15" id="KW-0325">Glycoprotein</keyword>
<evidence type="ECO:0000256" key="12">
    <source>
        <dbReference type="ARBA" id="ARBA00022989"/>
    </source>
</evidence>
<feature type="domain" description="EF-hand" evidence="22">
    <location>
        <begin position="811"/>
        <end position="846"/>
    </location>
</feature>
<comment type="similarity">
    <text evidence="2">In the N-terminal section; belongs to the peroxidase family.</text>
</comment>
<dbReference type="SUPFAM" id="SSF63380">
    <property type="entry name" value="Riboflavin synthase domain-like"/>
    <property type="match status" value="1"/>
</dbReference>
<feature type="domain" description="FAD-binding FR-type" evidence="23">
    <location>
        <begin position="1209"/>
        <end position="1313"/>
    </location>
</feature>
<comment type="subcellular location">
    <subcellularLocation>
        <location evidence="1">Membrane</location>
        <topology evidence="1">Multi-pass membrane protein</topology>
    </subcellularLocation>
</comment>
<dbReference type="PANTHER" id="PTHR11475:SF144">
    <property type="entry name" value="NAD(P)H OXIDASE (H2O2-FORMING)"/>
    <property type="match status" value="1"/>
</dbReference>
<dbReference type="PROSITE" id="PS50292">
    <property type="entry name" value="PEROXIDASE_3"/>
    <property type="match status" value="1"/>
</dbReference>
<evidence type="ECO:0000259" key="22">
    <source>
        <dbReference type="PROSITE" id="PS50222"/>
    </source>
</evidence>
<feature type="signal peptide" evidence="21">
    <location>
        <begin position="1"/>
        <end position="16"/>
    </location>
</feature>
<dbReference type="SFLD" id="SFLDS00052">
    <property type="entry name" value="Ferric_Reductase_Domain"/>
    <property type="match status" value="1"/>
</dbReference>
<evidence type="ECO:0000256" key="16">
    <source>
        <dbReference type="ARBA" id="ARBA00023324"/>
    </source>
</evidence>
<evidence type="ECO:0000256" key="8">
    <source>
        <dbReference type="ARBA" id="ARBA00022737"/>
    </source>
</evidence>
<organism evidence="24 25">
    <name type="scientific">Psylliodes chrysocephalus</name>
    <dbReference type="NCBI Taxonomy" id="3402493"/>
    <lineage>
        <taxon>Eukaryota</taxon>
        <taxon>Metazoa</taxon>
        <taxon>Ecdysozoa</taxon>
        <taxon>Arthropoda</taxon>
        <taxon>Hexapoda</taxon>
        <taxon>Insecta</taxon>
        <taxon>Pterygota</taxon>
        <taxon>Neoptera</taxon>
        <taxon>Endopterygota</taxon>
        <taxon>Coleoptera</taxon>
        <taxon>Polyphaga</taxon>
        <taxon>Cucujiformia</taxon>
        <taxon>Chrysomeloidea</taxon>
        <taxon>Chrysomelidae</taxon>
        <taxon>Galerucinae</taxon>
        <taxon>Alticini</taxon>
        <taxon>Psylliodes</taxon>
    </lineage>
</organism>
<dbReference type="InterPro" id="IPR002048">
    <property type="entry name" value="EF_hand_dom"/>
</dbReference>
<dbReference type="GO" id="GO:0005509">
    <property type="term" value="F:calcium ion binding"/>
    <property type="evidence" value="ECO:0007669"/>
    <property type="project" value="InterPro"/>
</dbReference>
<evidence type="ECO:0000256" key="6">
    <source>
        <dbReference type="ARBA" id="ARBA00022692"/>
    </source>
</evidence>
<dbReference type="PROSITE" id="PS50222">
    <property type="entry name" value="EF_HAND_2"/>
    <property type="match status" value="2"/>
</dbReference>
<evidence type="ECO:0000256" key="11">
    <source>
        <dbReference type="ARBA" id="ARBA00022857"/>
    </source>
</evidence>
<dbReference type="OrthoDB" id="6019201at2759"/>
<evidence type="ECO:0000256" key="4">
    <source>
        <dbReference type="ARBA" id="ARBA00022559"/>
    </source>
</evidence>
<keyword evidence="10" id="KW-0106">Calcium</keyword>
<dbReference type="PRINTS" id="PR00457">
    <property type="entry name" value="ANPEROXIDASE"/>
</dbReference>
<keyword evidence="19" id="KW-0408">Iron</keyword>
<keyword evidence="4" id="KW-0575">Peroxidase</keyword>
<evidence type="ECO:0000313" key="24">
    <source>
        <dbReference type="EMBL" id="CAH1115429.1"/>
    </source>
</evidence>
<feature type="transmembrane region" description="Helical" evidence="20">
    <location>
        <begin position="1159"/>
        <end position="1182"/>
    </location>
</feature>
<dbReference type="GO" id="GO:0042744">
    <property type="term" value="P:hydrogen peroxide catabolic process"/>
    <property type="evidence" value="ECO:0007669"/>
    <property type="project" value="UniProtKB-KW"/>
</dbReference>
<dbReference type="GO" id="GO:0016020">
    <property type="term" value="C:membrane"/>
    <property type="evidence" value="ECO:0007669"/>
    <property type="project" value="UniProtKB-SubCell"/>
</dbReference>
<dbReference type="Pfam" id="PF13499">
    <property type="entry name" value="EF-hand_7"/>
    <property type="match status" value="1"/>
</dbReference>
<dbReference type="SMART" id="SM00054">
    <property type="entry name" value="EFh"/>
    <property type="match status" value="3"/>
</dbReference>
<dbReference type="InterPro" id="IPR034821">
    <property type="entry name" value="DUOX_peroxidase"/>
</dbReference>
<dbReference type="InterPro" id="IPR011992">
    <property type="entry name" value="EF-hand-dom_pair"/>
</dbReference>
<dbReference type="Pfam" id="PF08030">
    <property type="entry name" value="NAD_binding_6"/>
    <property type="match status" value="1"/>
</dbReference>
<dbReference type="GO" id="GO:0042742">
    <property type="term" value="P:defense response to bacterium"/>
    <property type="evidence" value="ECO:0007669"/>
    <property type="project" value="UniProtKB-ARBA"/>
</dbReference>
<evidence type="ECO:0000256" key="10">
    <source>
        <dbReference type="ARBA" id="ARBA00022837"/>
    </source>
</evidence>
<reference evidence="24" key="1">
    <citation type="submission" date="2022-01" db="EMBL/GenBank/DDBJ databases">
        <authorList>
            <person name="King R."/>
        </authorList>
    </citation>
    <scope>NUCLEOTIDE SEQUENCE</scope>
</reference>
<dbReference type="CDD" id="cd00051">
    <property type="entry name" value="EFh"/>
    <property type="match status" value="2"/>
</dbReference>
<dbReference type="InterPro" id="IPR037120">
    <property type="entry name" value="Haem_peroxidase_sf_animal"/>
</dbReference>
<evidence type="ECO:0000256" key="19">
    <source>
        <dbReference type="PIRSR" id="PIRSR619791-2"/>
    </source>
</evidence>
<dbReference type="Gene3D" id="1.10.238.10">
    <property type="entry name" value="EF-hand"/>
    <property type="match status" value="1"/>
</dbReference>
<dbReference type="InterPro" id="IPR013112">
    <property type="entry name" value="FAD-bd_8"/>
</dbReference>
<evidence type="ECO:0000256" key="2">
    <source>
        <dbReference type="ARBA" id="ARBA00005644"/>
    </source>
</evidence>
<dbReference type="SUPFAM" id="SSF52343">
    <property type="entry name" value="Ferredoxin reductase-like, C-terminal NADP-linked domain"/>
    <property type="match status" value="1"/>
</dbReference>
<evidence type="ECO:0000259" key="23">
    <source>
        <dbReference type="PROSITE" id="PS51384"/>
    </source>
</evidence>
<dbReference type="InterPro" id="IPR017938">
    <property type="entry name" value="Riboflavin_synthase-like_b-brl"/>
</dbReference>
<keyword evidence="9" id="KW-0274">FAD</keyword>
<dbReference type="GO" id="GO:0042303">
    <property type="term" value="P:molting cycle"/>
    <property type="evidence" value="ECO:0007669"/>
    <property type="project" value="UniProtKB-ARBA"/>
</dbReference>